<dbReference type="RefSeq" id="XP_066699037.1">
    <property type="nucleotide sequence ID" value="XM_066842925.1"/>
</dbReference>
<keyword evidence="2" id="KW-1185">Reference proteome</keyword>
<comment type="caution">
    <text evidence="1">The sequence shown here is derived from an EMBL/GenBank/DDBJ whole genome shotgun (WGS) entry which is preliminary data.</text>
</comment>
<evidence type="ECO:0000313" key="1">
    <source>
        <dbReference type="EMBL" id="KAK7950975.1"/>
    </source>
</evidence>
<sequence>MPTNRTGSATFIHSPYSQGPGASGLGALQSRRAHSHAAREAHAHVRRQRLVEYQATRAREEEKERLARATEVEAASPSWFLLGSWGRAEETPSGVLPGASIIPRNSFWITNLASQFVRLAFVNSNSLAGLFLVACRHLSQYSSQVMPHELPHFIQLTLQYKVACTQALREAIACLDIQSSISDWVVGLALFLAQDEVLTGDVNFTQKHIQGAIQMTKHNGALNKTDLDVFPYDLIRREMTDSAR</sequence>
<evidence type="ECO:0000313" key="2">
    <source>
        <dbReference type="Proteomes" id="UP001391051"/>
    </source>
</evidence>
<protein>
    <submittedName>
        <fullName evidence="1">Uncharacterized protein</fullName>
    </submittedName>
</protein>
<dbReference type="GeneID" id="92075987"/>
<accession>A0ABR1QAG3</accession>
<gene>
    <name evidence="1" type="ORF">PG986_006703</name>
</gene>
<organism evidence="1 2">
    <name type="scientific">Apiospora aurea</name>
    <dbReference type="NCBI Taxonomy" id="335848"/>
    <lineage>
        <taxon>Eukaryota</taxon>
        <taxon>Fungi</taxon>
        <taxon>Dikarya</taxon>
        <taxon>Ascomycota</taxon>
        <taxon>Pezizomycotina</taxon>
        <taxon>Sordariomycetes</taxon>
        <taxon>Xylariomycetidae</taxon>
        <taxon>Amphisphaeriales</taxon>
        <taxon>Apiosporaceae</taxon>
        <taxon>Apiospora</taxon>
    </lineage>
</organism>
<reference evidence="1 2" key="1">
    <citation type="submission" date="2023-01" db="EMBL/GenBank/DDBJ databases">
        <title>Analysis of 21 Apiospora genomes using comparative genomics revels a genus with tremendous synthesis potential of carbohydrate active enzymes and secondary metabolites.</title>
        <authorList>
            <person name="Sorensen T."/>
        </authorList>
    </citation>
    <scope>NUCLEOTIDE SEQUENCE [LARGE SCALE GENOMIC DNA]</scope>
    <source>
        <strain evidence="1 2">CBS 24483</strain>
    </source>
</reference>
<dbReference type="Proteomes" id="UP001391051">
    <property type="component" value="Unassembled WGS sequence"/>
</dbReference>
<name>A0ABR1QAG3_9PEZI</name>
<proteinExistence type="predicted"/>
<dbReference type="EMBL" id="JAQQWE010000005">
    <property type="protein sequence ID" value="KAK7950975.1"/>
    <property type="molecule type" value="Genomic_DNA"/>
</dbReference>